<dbReference type="InterPro" id="IPR027417">
    <property type="entry name" value="P-loop_NTPase"/>
</dbReference>
<evidence type="ECO:0008006" key="3">
    <source>
        <dbReference type="Google" id="ProtNLM"/>
    </source>
</evidence>
<comment type="caution">
    <text evidence="1">The sequence shown here is derived from an EMBL/GenBank/DDBJ whole genome shotgun (WGS) entry which is preliminary data.</text>
</comment>
<dbReference type="OrthoDB" id="442176at2759"/>
<dbReference type="VEuPathDB" id="FungiDB:AAP_04419"/>
<evidence type="ECO:0000313" key="1">
    <source>
        <dbReference type="EMBL" id="KZZ89272.1"/>
    </source>
</evidence>
<protein>
    <recommendedName>
        <fullName evidence="3">Adenylate kinase</fullName>
    </recommendedName>
</protein>
<reference evidence="1 2" key="1">
    <citation type="journal article" date="2016" name="Genome Biol. Evol.">
        <title>Divergent and convergent evolution of fungal pathogenicity.</title>
        <authorList>
            <person name="Shang Y."/>
            <person name="Xiao G."/>
            <person name="Zheng P."/>
            <person name="Cen K."/>
            <person name="Zhan S."/>
            <person name="Wang C."/>
        </authorList>
    </citation>
    <scope>NUCLEOTIDE SEQUENCE [LARGE SCALE GENOMIC DNA]</scope>
    <source>
        <strain evidence="1 2">ARSEF 7405</strain>
    </source>
</reference>
<accession>A0A167WU53</accession>
<gene>
    <name evidence="1" type="ORF">AAP_04419</name>
</gene>
<name>A0A167WU53_9EURO</name>
<dbReference type="EMBL" id="AZGZ01000021">
    <property type="protein sequence ID" value="KZZ89272.1"/>
    <property type="molecule type" value="Genomic_DNA"/>
</dbReference>
<keyword evidence="2" id="KW-1185">Reference proteome</keyword>
<proteinExistence type="predicted"/>
<dbReference type="Proteomes" id="UP000242877">
    <property type="component" value="Unassembled WGS sequence"/>
</dbReference>
<dbReference type="Gene3D" id="3.40.50.300">
    <property type="entry name" value="P-loop containing nucleotide triphosphate hydrolases"/>
    <property type="match status" value="1"/>
</dbReference>
<dbReference type="AlphaFoldDB" id="A0A167WU53"/>
<evidence type="ECO:0000313" key="2">
    <source>
        <dbReference type="Proteomes" id="UP000242877"/>
    </source>
</evidence>
<organism evidence="1 2">
    <name type="scientific">Ascosphaera apis ARSEF 7405</name>
    <dbReference type="NCBI Taxonomy" id="392613"/>
    <lineage>
        <taxon>Eukaryota</taxon>
        <taxon>Fungi</taxon>
        <taxon>Dikarya</taxon>
        <taxon>Ascomycota</taxon>
        <taxon>Pezizomycotina</taxon>
        <taxon>Eurotiomycetes</taxon>
        <taxon>Eurotiomycetidae</taxon>
        <taxon>Onygenales</taxon>
        <taxon>Ascosphaeraceae</taxon>
        <taxon>Ascosphaera</taxon>
    </lineage>
</organism>
<sequence>MSRPDVVICLKCPKARAKARYIGRDLIENQAFNEQAFEKQYRDFEMKEATLKEFYNASGVLLEANSGMGILSAYNKLILKLKQADIEL</sequence>